<sequence length="92" mass="10859">MFEDIDVDRLRCSHIPCSALTATNWTSHWHESTLRRTTSEEFCDRQEMFEEELASMSKQQYHLRCLGNHPQTLRTIWSRSDRTRGVFVAGRA</sequence>
<comment type="caution">
    <text evidence="1">The sequence shown here is derived from an EMBL/GenBank/DDBJ whole genome shotgun (WGS) entry which is preliminary data.</text>
</comment>
<gene>
    <name evidence="1" type="ORF">D6D15_09203</name>
</gene>
<organism evidence="1 2">
    <name type="scientific">Aureobasidium pullulans</name>
    <name type="common">Black yeast</name>
    <name type="synonym">Pullularia pullulans</name>
    <dbReference type="NCBI Taxonomy" id="5580"/>
    <lineage>
        <taxon>Eukaryota</taxon>
        <taxon>Fungi</taxon>
        <taxon>Dikarya</taxon>
        <taxon>Ascomycota</taxon>
        <taxon>Pezizomycotina</taxon>
        <taxon>Dothideomycetes</taxon>
        <taxon>Dothideomycetidae</taxon>
        <taxon>Dothideales</taxon>
        <taxon>Saccotheciaceae</taxon>
        <taxon>Aureobasidium</taxon>
    </lineage>
</organism>
<evidence type="ECO:0000313" key="1">
    <source>
        <dbReference type="EMBL" id="THW83971.1"/>
    </source>
</evidence>
<evidence type="ECO:0000313" key="2">
    <source>
        <dbReference type="Proteomes" id="UP000304928"/>
    </source>
</evidence>
<proteinExistence type="predicted"/>
<reference evidence="1 2" key="1">
    <citation type="submission" date="2018-10" db="EMBL/GenBank/DDBJ databases">
        <title>Fifty Aureobasidium pullulans genomes reveal a recombining polyextremotolerant generalist.</title>
        <authorList>
            <person name="Gostincar C."/>
            <person name="Turk M."/>
            <person name="Zajc J."/>
            <person name="Gunde-Cimerman N."/>
        </authorList>
    </citation>
    <scope>NUCLEOTIDE SEQUENCE [LARGE SCALE GENOMIC DNA]</scope>
    <source>
        <strain evidence="1 2">EXF-10507</strain>
    </source>
</reference>
<dbReference type="EMBL" id="QZAR01000248">
    <property type="protein sequence ID" value="THW83971.1"/>
    <property type="molecule type" value="Genomic_DNA"/>
</dbReference>
<protein>
    <submittedName>
        <fullName evidence="1">Uncharacterized protein</fullName>
    </submittedName>
</protein>
<accession>A0A4S9AVC5</accession>
<name>A0A4S9AVC5_AURPU</name>
<dbReference type="AlphaFoldDB" id="A0A4S9AVC5"/>
<dbReference type="Proteomes" id="UP000304928">
    <property type="component" value="Unassembled WGS sequence"/>
</dbReference>